<name>A0A9W7C5F7_9STRA</name>
<evidence type="ECO:0000256" key="3">
    <source>
        <dbReference type="SAM" id="SignalP"/>
    </source>
</evidence>
<keyword evidence="5" id="KW-1185">Reference proteome</keyword>
<dbReference type="OrthoDB" id="194331at2759"/>
<organism evidence="4 5">
    <name type="scientific">Triparma laevis f. longispina</name>
    <dbReference type="NCBI Taxonomy" id="1714387"/>
    <lineage>
        <taxon>Eukaryota</taxon>
        <taxon>Sar</taxon>
        <taxon>Stramenopiles</taxon>
        <taxon>Ochrophyta</taxon>
        <taxon>Bolidophyceae</taxon>
        <taxon>Parmales</taxon>
        <taxon>Triparmaceae</taxon>
        <taxon>Triparma</taxon>
    </lineage>
</organism>
<sequence>MLRTAVLLISLISYAGVNAFQSSVCSPSTLSPARGPLHSPIHPHALRRPHSLPHSPLFSTPDDSQNPKDPYSNFPPLLKPVAEAIDSTTGGWALSYADCSPETESTPIGILFLATNLGFIFAGILLYTEGLRTLGILTDLAGIVSWIYHYNQLSSRGENSPAVKLSLFIDYLTAGTALIIGTGYLFQETAAYLETLPISTLGLAALTSSTIPFYLTGALTSSFLAITCLGLCWVWEYGYPYLFWHSLWHVFSAVTVYFVGAGQQ</sequence>
<keyword evidence="2" id="KW-0812">Transmembrane</keyword>
<dbReference type="EMBL" id="BRXW01000021">
    <property type="protein sequence ID" value="GMI00337.1"/>
    <property type="molecule type" value="Genomic_DNA"/>
</dbReference>
<protein>
    <submittedName>
        <fullName evidence="4">Uncharacterized protein</fullName>
    </submittedName>
</protein>
<feature type="transmembrane region" description="Helical" evidence="2">
    <location>
        <begin position="241"/>
        <end position="260"/>
    </location>
</feature>
<evidence type="ECO:0000313" key="4">
    <source>
        <dbReference type="EMBL" id="GMI00337.1"/>
    </source>
</evidence>
<dbReference type="AlphaFoldDB" id="A0A9W7C5F7"/>
<evidence type="ECO:0000256" key="1">
    <source>
        <dbReference type="SAM" id="MobiDB-lite"/>
    </source>
</evidence>
<gene>
    <name evidence="4" type="ORF">TrLO_g11366</name>
</gene>
<feature type="transmembrane region" description="Helical" evidence="2">
    <location>
        <begin position="171"/>
        <end position="193"/>
    </location>
</feature>
<feature type="transmembrane region" description="Helical" evidence="2">
    <location>
        <begin position="213"/>
        <end position="235"/>
    </location>
</feature>
<proteinExistence type="predicted"/>
<feature type="region of interest" description="Disordered" evidence="1">
    <location>
        <begin position="52"/>
        <end position="72"/>
    </location>
</feature>
<accession>A0A9W7C5F7</accession>
<keyword evidence="2" id="KW-1133">Transmembrane helix</keyword>
<evidence type="ECO:0000313" key="5">
    <source>
        <dbReference type="Proteomes" id="UP001165122"/>
    </source>
</evidence>
<keyword evidence="2" id="KW-0472">Membrane</keyword>
<feature type="transmembrane region" description="Helical" evidence="2">
    <location>
        <begin position="108"/>
        <end position="127"/>
    </location>
</feature>
<reference evidence="5" key="1">
    <citation type="journal article" date="2023" name="Commun. Biol.">
        <title>Genome analysis of Parmales, the sister group of diatoms, reveals the evolutionary specialization of diatoms from phago-mixotrophs to photoautotrophs.</title>
        <authorList>
            <person name="Ban H."/>
            <person name="Sato S."/>
            <person name="Yoshikawa S."/>
            <person name="Yamada K."/>
            <person name="Nakamura Y."/>
            <person name="Ichinomiya M."/>
            <person name="Sato N."/>
            <person name="Blanc-Mathieu R."/>
            <person name="Endo H."/>
            <person name="Kuwata A."/>
            <person name="Ogata H."/>
        </authorList>
    </citation>
    <scope>NUCLEOTIDE SEQUENCE [LARGE SCALE GENOMIC DNA]</scope>
    <source>
        <strain evidence="5">NIES 3700</strain>
    </source>
</reference>
<evidence type="ECO:0000256" key="2">
    <source>
        <dbReference type="SAM" id="Phobius"/>
    </source>
</evidence>
<comment type="caution">
    <text evidence="4">The sequence shown here is derived from an EMBL/GenBank/DDBJ whole genome shotgun (WGS) entry which is preliminary data.</text>
</comment>
<feature type="chain" id="PRO_5040887944" evidence="3">
    <location>
        <begin position="20"/>
        <end position="264"/>
    </location>
</feature>
<feature type="signal peptide" evidence="3">
    <location>
        <begin position="1"/>
        <end position="19"/>
    </location>
</feature>
<dbReference type="Proteomes" id="UP001165122">
    <property type="component" value="Unassembled WGS sequence"/>
</dbReference>
<keyword evidence="3" id="KW-0732">Signal</keyword>